<dbReference type="EMBL" id="AFNH02000969">
    <property type="protein sequence ID" value="EZG48169.1"/>
    <property type="molecule type" value="Genomic_DNA"/>
</dbReference>
<proteinExistence type="inferred from homology"/>
<dbReference type="GO" id="GO:0004103">
    <property type="term" value="F:choline kinase activity"/>
    <property type="evidence" value="ECO:0007669"/>
    <property type="project" value="TreeGrafter"/>
</dbReference>
<keyword evidence="3" id="KW-0808">Transferase</keyword>
<accession>A0A023B1L1</accession>
<feature type="compositionally biased region" description="Polar residues" evidence="2">
    <location>
        <begin position="1"/>
        <end position="25"/>
    </location>
</feature>
<dbReference type="EC" id="2.7.1.82" evidence="3"/>
<dbReference type="Gene3D" id="3.30.200.20">
    <property type="entry name" value="Phosphorylase Kinase, domain 1"/>
    <property type="match status" value="1"/>
</dbReference>
<dbReference type="PANTHER" id="PTHR22603:SF93">
    <property type="entry name" value="RE24176P"/>
    <property type="match status" value="1"/>
</dbReference>
<feature type="region of interest" description="Disordered" evidence="2">
    <location>
        <begin position="1"/>
        <end position="27"/>
    </location>
</feature>
<dbReference type="GeneID" id="22914549"/>
<dbReference type="GO" id="GO:0005737">
    <property type="term" value="C:cytoplasm"/>
    <property type="evidence" value="ECO:0007669"/>
    <property type="project" value="TreeGrafter"/>
</dbReference>
<evidence type="ECO:0000256" key="2">
    <source>
        <dbReference type="SAM" id="MobiDB-lite"/>
    </source>
</evidence>
<comment type="similarity">
    <text evidence="1">Belongs to the choline/ethanolamine kinase family.</text>
</comment>
<gene>
    <name evidence="3" type="ORF">GNI_129880</name>
</gene>
<dbReference type="GO" id="GO:0006646">
    <property type="term" value="P:phosphatidylethanolamine biosynthetic process"/>
    <property type="evidence" value="ECO:0007669"/>
    <property type="project" value="TreeGrafter"/>
</dbReference>
<dbReference type="InterPro" id="IPR011009">
    <property type="entry name" value="Kinase-like_dom_sf"/>
</dbReference>
<dbReference type="Proteomes" id="UP000019763">
    <property type="component" value="Unassembled WGS sequence"/>
</dbReference>
<protein>
    <submittedName>
        <fullName evidence="3">Choline/ethanolamine kinase</fullName>
        <ecNumber evidence="3">2.7.1.82</ecNumber>
    </submittedName>
</protein>
<dbReference type="PANTHER" id="PTHR22603">
    <property type="entry name" value="CHOLINE/ETHANOALAMINE KINASE"/>
    <property type="match status" value="1"/>
</dbReference>
<dbReference type="Gene3D" id="3.90.1200.10">
    <property type="match status" value="1"/>
</dbReference>
<dbReference type="Pfam" id="PF01633">
    <property type="entry name" value="Choline_kinase"/>
    <property type="match status" value="1"/>
</dbReference>
<evidence type="ECO:0000256" key="1">
    <source>
        <dbReference type="ARBA" id="ARBA00038211"/>
    </source>
</evidence>
<keyword evidence="4" id="KW-1185">Reference proteome</keyword>
<reference evidence="3" key="1">
    <citation type="submission" date="2013-12" db="EMBL/GenBank/DDBJ databases">
        <authorList>
            <person name="Omoto C.K."/>
            <person name="Sibley D."/>
            <person name="Venepally P."/>
            <person name="Hadjithomas M."/>
            <person name="Karamycheva S."/>
            <person name="Brunk B."/>
            <person name="Roos D."/>
            <person name="Caler E."/>
            <person name="Lorenzi H."/>
        </authorList>
    </citation>
    <scope>NUCLEOTIDE SEQUENCE</scope>
</reference>
<keyword evidence="3" id="KW-0418">Kinase</keyword>
<dbReference type="AlphaFoldDB" id="A0A023B1L1"/>
<name>A0A023B1L1_GRENI</name>
<dbReference type="eggNOG" id="KOG2686">
    <property type="taxonomic scope" value="Eukaryota"/>
</dbReference>
<evidence type="ECO:0000313" key="4">
    <source>
        <dbReference type="Proteomes" id="UP000019763"/>
    </source>
</evidence>
<evidence type="ECO:0000313" key="3">
    <source>
        <dbReference type="EMBL" id="EZG48169.1"/>
    </source>
</evidence>
<comment type="caution">
    <text evidence="3">The sequence shown here is derived from an EMBL/GenBank/DDBJ whole genome shotgun (WGS) entry which is preliminary data.</text>
</comment>
<sequence length="455" mass="51667">MTKSEMTPSDKTATADTSPDNSSNAEDLYIGAPVDGVVGNDLALKEVHTLTDLNAKARDFSRVSDPKRIKEICCERIPSWSGMQMTPDDVQVEQIMAGLTNQLFSVFSKRPEVVPAKVLFRVYGDTVADLYDTNFEVEVFKTLAANHAAPKFIAEFNGGRIEEYINGPALLVKEMGNPSIVTAIANILSKFHRLHLHVPEMQRWKSDTAWVFDAIHRWGKKAARLVELAESEALRQDAPVRRTESFGTTEDVLIDKSNLMSLAERKSMVKNLEQTGVTEMLKEIDHIEELCLPSHIDRNHPLVALAFCHNDTQENNILCTGTRLRLIDFEYSNFSHPAFDIANFFCEMTMDYCHPDPPYYTHKSAPEDFPQDELIRLFGSVYLSAVTGETVLPADEQLNLFVEIVHRFALASHLMWGFWSIIRAPQAATNSDFDFLLYAKSRFDAYRMWKDRRNF</sequence>
<dbReference type="CDD" id="cd14021">
    <property type="entry name" value="ChoK-like_euk"/>
    <property type="match status" value="1"/>
</dbReference>
<dbReference type="RefSeq" id="XP_011132127.1">
    <property type="nucleotide sequence ID" value="XM_011133825.1"/>
</dbReference>
<dbReference type="OMA" id="IETSIDY"/>
<dbReference type="VEuPathDB" id="CryptoDB:GNI_129880"/>
<dbReference type="GO" id="GO:0004305">
    <property type="term" value="F:ethanolamine kinase activity"/>
    <property type="evidence" value="ECO:0007669"/>
    <property type="project" value="UniProtKB-EC"/>
</dbReference>
<dbReference type="SUPFAM" id="SSF56112">
    <property type="entry name" value="Protein kinase-like (PK-like)"/>
    <property type="match status" value="1"/>
</dbReference>
<dbReference type="OrthoDB" id="3649325at2759"/>
<organism evidence="3 4">
    <name type="scientific">Gregarina niphandrodes</name>
    <name type="common">Septate eugregarine</name>
    <dbReference type="NCBI Taxonomy" id="110365"/>
    <lineage>
        <taxon>Eukaryota</taxon>
        <taxon>Sar</taxon>
        <taxon>Alveolata</taxon>
        <taxon>Apicomplexa</taxon>
        <taxon>Conoidasida</taxon>
        <taxon>Gregarinasina</taxon>
        <taxon>Eugregarinorida</taxon>
        <taxon>Gregarinidae</taxon>
        <taxon>Gregarina</taxon>
    </lineage>
</organism>